<evidence type="ECO:0000256" key="3">
    <source>
        <dbReference type="ARBA" id="ARBA00022722"/>
    </source>
</evidence>
<dbReference type="PANTHER" id="PTHR34137">
    <property type="entry name" value="EXODEOXYRIBONUCLEASE 7 SMALL SUBUNIT"/>
    <property type="match status" value="1"/>
</dbReference>
<sequence>MTEDGLWAETTGEPEERVKEKPGTHQAGEGPELSFEAGVENLERVVKALEQREVPLETALALFKEGVGLVRHCSRLLDQAEQEMRILVEEDGKLQIKTVNFPSEG</sequence>
<keyword evidence="5 6" id="KW-0269">Exonuclease</keyword>
<dbReference type="Proteomes" id="UP000836597">
    <property type="component" value="Chromosome"/>
</dbReference>
<dbReference type="SUPFAM" id="SSF116842">
    <property type="entry name" value="XseB-like"/>
    <property type="match status" value="1"/>
</dbReference>
<name>A0A8S0XYB1_9FIRM</name>
<comment type="subcellular location">
    <subcellularLocation>
        <location evidence="6">Cytoplasm</location>
    </subcellularLocation>
</comment>
<feature type="coiled-coil region" evidence="7">
    <location>
        <begin position="70"/>
        <end position="97"/>
    </location>
</feature>
<keyword evidence="3 6" id="KW-0540">Nuclease</keyword>
<dbReference type="EMBL" id="CDGJ01000078">
    <property type="protein sequence ID" value="CEJ08040.1"/>
    <property type="molecule type" value="Genomic_DNA"/>
</dbReference>
<keyword evidence="4 6" id="KW-0378">Hydrolase</keyword>
<evidence type="ECO:0000256" key="8">
    <source>
        <dbReference type="SAM" id="MobiDB-lite"/>
    </source>
</evidence>
<dbReference type="Gene3D" id="1.10.287.1040">
    <property type="entry name" value="Exonuclease VII, small subunit"/>
    <property type="match status" value="1"/>
</dbReference>
<feature type="compositionally biased region" description="Basic and acidic residues" evidence="8">
    <location>
        <begin position="14"/>
        <end position="23"/>
    </location>
</feature>
<dbReference type="GO" id="GO:0005829">
    <property type="term" value="C:cytosol"/>
    <property type="evidence" value="ECO:0007669"/>
    <property type="project" value="TreeGrafter"/>
</dbReference>
<dbReference type="KEGG" id="aacx:DEACI_2789"/>
<evidence type="ECO:0000256" key="5">
    <source>
        <dbReference type="ARBA" id="ARBA00022839"/>
    </source>
</evidence>
<proteinExistence type="inferred from homology"/>
<reference evidence="10" key="1">
    <citation type="submission" date="2014-11" db="EMBL/GenBank/DDBJ databases">
        <authorList>
            <person name="Hornung B.V."/>
        </authorList>
    </citation>
    <scope>NUCLEOTIDE SEQUENCE</scope>
    <source>
        <strain evidence="10">INE</strain>
    </source>
</reference>
<dbReference type="GO" id="GO:0009318">
    <property type="term" value="C:exodeoxyribonuclease VII complex"/>
    <property type="evidence" value="ECO:0007669"/>
    <property type="project" value="UniProtKB-UniRule"/>
</dbReference>
<evidence type="ECO:0000256" key="2">
    <source>
        <dbReference type="ARBA" id="ARBA00022490"/>
    </source>
</evidence>
<dbReference type="EC" id="3.1.11.6" evidence="6"/>
<dbReference type="EMBL" id="LR746496">
    <property type="protein sequence ID" value="CAA7602117.1"/>
    <property type="molecule type" value="Genomic_DNA"/>
</dbReference>
<evidence type="ECO:0000256" key="1">
    <source>
        <dbReference type="ARBA" id="ARBA00009998"/>
    </source>
</evidence>
<dbReference type="InterPro" id="IPR037004">
    <property type="entry name" value="Exonuc_VII_ssu_sf"/>
</dbReference>
<dbReference type="PANTHER" id="PTHR34137:SF1">
    <property type="entry name" value="EXODEOXYRIBONUCLEASE 7 SMALL SUBUNIT"/>
    <property type="match status" value="1"/>
</dbReference>
<comment type="subunit">
    <text evidence="6">Heterooligomer composed of large and small subunits.</text>
</comment>
<comment type="function">
    <text evidence="6">Bidirectionally degrades single-stranded DNA into large acid-insoluble oligonucleotides, which are then degraded further into small acid-soluble oligonucleotides.</text>
</comment>
<keyword evidence="2 6" id="KW-0963">Cytoplasm</keyword>
<dbReference type="HAMAP" id="MF_00337">
    <property type="entry name" value="Exonuc_7_S"/>
    <property type="match status" value="1"/>
</dbReference>
<evidence type="ECO:0000313" key="10">
    <source>
        <dbReference type="EMBL" id="CEJ08040.1"/>
    </source>
</evidence>
<dbReference type="RefSeq" id="WP_240985542.1">
    <property type="nucleotide sequence ID" value="NZ_CDGJ01000078.1"/>
</dbReference>
<evidence type="ECO:0000313" key="11">
    <source>
        <dbReference type="Proteomes" id="UP001071230"/>
    </source>
</evidence>
<dbReference type="AlphaFoldDB" id="A0A8S0XYB1"/>
<dbReference type="InterPro" id="IPR003761">
    <property type="entry name" value="Exonuc_VII_S"/>
</dbReference>
<dbReference type="Proteomes" id="UP001071230">
    <property type="component" value="Unassembled WGS sequence"/>
</dbReference>
<comment type="catalytic activity">
    <reaction evidence="6">
        <text>Exonucleolytic cleavage in either 5'- to 3'- or 3'- to 5'-direction to yield nucleoside 5'-phosphates.</text>
        <dbReference type="EC" id="3.1.11.6"/>
    </reaction>
</comment>
<protein>
    <recommendedName>
        <fullName evidence="6">Exodeoxyribonuclease 7 small subunit</fullName>
        <ecNumber evidence="6">3.1.11.6</ecNumber>
    </recommendedName>
    <alternativeName>
        <fullName evidence="6">Exodeoxyribonuclease VII small subunit</fullName>
        <shortName evidence="6">Exonuclease VII small subunit</shortName>
    </alternativeName>
</protein>
<evidence type="ECO:0000256" key="6">
    <source>
        <dbReference type="HAMAP-Rule" id="MF_00337"/>
    </source>
</evidence>
<comment type="similarity">
    <text evidence="1 6">Belongs to the XseB family.</text>
</comment>
<dbReference type="Pfam" id="PF02609">
    <property type="entry name" value="Exonuc_VII_S"/>
    <property type="match status" value="1"/>
</dbReference>
<accession>A0A8S0XYB1</accession>
<gene>
    <name evidence="6" type="primary">xseB</name>
    <name evidence="10" type="ORF">DEACI_2515</name>
    <name evidence="9" type="ORF">DEACI_2789</name>
</gene>
<keyword evidence="11" id="KW-1185">Reference proteome</keyword>
<dbReference type="NCBIfam" id="TIGR01280">
    <property type="entry name" value="xseB"/>
    <property type="match status" value="1"/>
</dbReference>
<dbReference type="GO" id="GO:0006308">
    <property type="term" value="P:DNA catabolic process"/>
    <property type="evidence" value="ECO:0007669"/>
    <property type="project" value="UniProtKB-UniRule"/>
</dbReference>
<keyword evidence="7" id="KW-0175">Coiled coil</keyword>
<evidence type="ECO:0000256" key="4">
    <source>
        <dbReference type="ARBA" id="ARBA00022801"/>
    </source>
</evidence>
<reference evidence="9" key="2">
    <citation type="submission" date="2020-01" db="EMBL/GenBank/DDBJ databases">
        <authorList>
            <person name="Hornung B."/>
        </authorList>
    </citation>
    <scope>NUCLEOTIDE SEQUENCE</scope>
    <source>
        <strain evidence="9">PacBioINE</strain>
    </source>
</reference>
<organism evidence="9">
    <name type="scientific">Acididesulfobacillus acetoxydans</name>
    <dbReference type="NCBI Taxonomy" id="1561005"/>
    <lineage>
        <taxon>Bacteria</taxon>
        <taxon>Bacillati</taxon>
        <taxon>Bacillota</taxon>
        <taxon>Clostridia</taxon>
        <taxon>Eubacteriales</taxon>
        <taxon>Peptococcaceae</taxon>
        <taxon>Acididesulfobacillus</taxon>
    </lineage>
</organism>
<evidence type="ECO:0000256" key="7">
    <source>
        <dbReference type="SAM" id="Coils"/>
    </source>
</evidence>
<dbReference type="GO" id="GO:0008855">
    <property type="term" value="F:exodeoxyribonuclease VII activity"/>
    <property type="evidence" value="ECO:0007669"/>
    <property type="project" value="UniProtKB-UniRule"/>
</dbReference>
<feature type="region of interest" description="Disordered" evidence="8">
    <location>
        <begin position="1"/>
        <end position="35"/>
    </location>
</feature>
<evidence type="ECO:0000313" key="9">
    <source>
        <dbReference type="EMBL" id="CAA7602117.1"/>
    </source>
</evidence>